<evidence type="ECO:0000256" key="8">
    <source>
        <dbReference type="ARBA" id="ARBA00023136"/>
    </source>
</evidence>
<dbReference type="GO" id="GO:0043953">
    <property type="term" value="P:protein transport by the Tat complex"/>
    <property type="evidence" value="ECO:0007669"/>
    <property type="project" value="InterPro"/>
</dbReference>
<evidence type="ECO:0000256" key="9">
    <source>
        <dbReference type="SAM" id="Coils"/>
    </source>
</evidence>
<keyword evidence="3" id="KW-1003">Cell membrane</keyword>
<protein>
    <submittedName>
        <fullName evidence="10">Sec-independent protein translocase protein TatB</fullName>
    </submittedName>
</protein>
<name>A0A2U3MZW0_9GAMM</name>
<keyword evidence="2" id="KW-0813">Transport</keyword>
<dbReference type="EMBL" id="OOGT01000093">
    <property type="protein sequence ID" value="SPL70958.1"/>
    <property type="molecule type" value="Genomic_DNA"/>
</dbReference>
<evidence type="ECO:0000256" key="3">
    <source>
        <dbReference type="ARBA" id="ARBA00022475"/>
    </source>
</evidence>
<dbReference type="RefSeq" id="WP_121974407.1">
    <property type="nucleotide sequence ID" value="NZ_OOGT01000093.1"/>
</dbReference>
<dbReference type="InterPro" id="IPR018448">
    <property type="entry name" value="TatB"/>
</dbReference>
<evidence type="ECO:0000256" key="7">
    <source>
        <dbReference type="ARBA" id="ARBA00023010"/>
    </source>
</evidence>
<keyword evidence="4" id="KW-0812">Transmembrane</keyword>
<evidence type="ECO:0000256" key="4">
    <source>
        <dbReference type="ARBA" id="ARBA00022692"/>
    </source>
</evidence>
<evidence type="ECO:0000256" key="2">
    <source>
        <dbReference type="ARBA" id="ARBA00022448"/>
    </source>
</evidence>
<gene>
    <name evidence="10" type="primary">tatB_1</name>
    <name evidence="10" type="ORF">KPC_2136</name>
</gene>
<accession>A0A2U3MZW0</accession>
<dbReference type="InParanoid" id="A0A2U3MZW0"/>
<keyword evidence="11" id="KW-1185">Reference proteome</keyword>
<organism evidence="10 11">
    <name type="scientific">Acinetobacter stercoris</name>
    <dbReference type="NCBI Taxonomy" id="2126983"/>
    <lineage>
        <taxon>Bacteria</taxon>
        <taxon>Pseudomonadati</taxon>
        <taxon>Pseudomonadota</taxon>
        <taxon>Gammaproteobacteria</taxon>
        <taxon>Moraxellales</taxon>
        <taxon>Moraxellaceae</taxon>
        <taxon>Acinetobacter</taxon>
    </lineage>
</organism>
<dbReference type="GO" id="GO:0008320">
    <property type="term" value="F:protein transmembrane transporter activity"/>
    <property type="evidence" value="ECO:0007669"/>
    <property type="project" value="InterPro"/>
</dbReference>
<dbReference type="AlphaFoldDB" id="A0A2U3MZW0"/>
<feature type="coiled-coil region" evidence="9">
    <location>
        <begin position="56"/>
        <end position="101"/>
    </location>
</feature>
<dbReference type="Proteomes" id="UP000245974">
    <property type="component" value="Unassembled WGS sequence"/>
</dbReference>
<dbReference type="InterPro" id="IPR003369">
    <property type="entry name" value="TatA/B/E"/>
</dbReference>
<keyword evidence="5" id="KW-0653">Protein transport</keyword>
<comment type="subcellular location">
    <subcellularLocation>
        <location evidence="1">Membrane</location>
        <topology evidence="1">Single-pass membrane protein</topology>
    </subcellularLocation>
</comment>
<dbReference type="FunCoup" id="A0A2U3MZW0">
    <property type="interactions" value="241"/>
</dbReference>
<dbReference type="OrthoDB" id="9816005at2"/>
<reference evidence="11" key="1">
    <citation type="submission" date="2018-03" db="EMBL/GenBank/DDBJ databases">
        <authorList>
            <person name="Blom J."/>
        </authorList>
    </citation>
    <scope>NUCLEOTIDE SEQUENCE [LARGE SCALE GENOMIC DNA]</scope>
    <source>
        <strain evidence="11">KPC-SM-21</strain>
    </source>
</reference>
<evidence type="ECO:0000256" key="5">
    <source>
        <dbReference type="ARBA" id="ARBA00022927"/>
    </source>
</evidence>
<evidence type="ECO:0000256" key="6">
    <source>
        <dbReference type="ARBA" id="ARBA00022989"/>
    </source>
</evidence>
<dbReference type="NCBIfam" id="TIGR01410">
    <property type="entry name" value="tatB"/>
    <property type="match status" value="1"/>
</dbReference>
<keyword evidence="8" id="KW-0472">Membrane</keyword>
<dbReference type="Pfam" id="PF02416">
    <property type="entry name" value="TatA_B_E"/>
    <property type="match status" value="1"/>
</dbReference>
<dbReference type="GO" id="GO:0016020">
    <property type="term" value="C:membrane"/>
    <property type="evidence" value="ECO:0007669"/>
    <property type="project" value="InterPro"/>
</dbReference>
<sequence>MFNISFGELLLFATIALLVLGPERLPHTLKSVLIKYRKIKTQLNKLQTDFERELELIELKQVMQEELAKIKNMEDQLKIQLEKMQSEINELHDYSENISNKFSPKIYALQPCPSPPFTVPYLATRQIDLIMEGIAA</sequence>
<evidence type="ECO:0000313" key="11">
    <source>
        <dbReference type="Proteomes" id="UP000245974"/>
    </source>
</evidence>
<keyword evidence="9" id="KW-0175">Coiled coil</keyword>
<evidence type="ECO:0000256" key="1">
    <source>
        <dbReference type="ARBA" id="ARBA00004167"/>
    </source>
</evidence>
<dbReference type="Gene3D" id="1.20.5.3310">
    <property type="match status" value="1"/>
</dbReference>
<keyword evidence="6" id="KW-1133">Transmembrane helix</keyword>
<proteinExistence type="predicted"/>
<dbReference type="PRINTS" id="PR01506">
    <property type="entry name" value="TATBPROTEIN"/>
</dbReference>
<keyword evidence="7" id="KW-0811">Translocation</keyword>
<evidence type="ECO:0000313" key="10">
    <source>
        <dbReference type="EMBL" id="SPL70958.1"/>
    </source>
</evidence>